<dbReference type="EMBL" id="FOIB01000008">
    <property type="protein sequence ID" value="SEU29824.1"/>
    <property type="molecule type" value="Genomic_DNA"/>
</dbReference>
<protein>
    <submittedName>
        <fullName evidence="1">Uncharacterized protein</fullName>
    </submittedName>
</protein>
<comment type="caution">
    <text evidence="1">The sequence shown here is derived from an EMBL/GenBank/DDBJ whole genome shotgun (WGS) entry which is preliminary data.</text>
</comment>
<proteinExistence type="predicted"/>
<gene>
    <name evidence="1" type="ORF">SAMN05443572_108252</name>
</gene>
<evidence type="ECO:0000313" key="1">
    <source>
        <dbReference type="EMBL" id="SEU29824.1"/>
    </source>
</evidence>
<sequence>MLEQVRQDDALVEQRIGSLFICSCQCLSICERGQRQFILEALIQSRRSVQSLIERAGYETGCRDRLSYWQCLGPARERESKAHAVEFIAEPLSSKSVHASSG</sequence>
<organism evidence="1 2">
    <name type="scientific">Myxococcus fulvus</name>
    <dbReference type="NCBI Taxonomy" id="33"/>
    <lineage>
        <taxon>Bacteria</taxon>
        <taxon>Pseudomonadati</taxon>
        <taxon>Myxococcota</taxon>
        <taxon>Myxococcia</taxon>
        <taxon>Myxococcales</taxon>
        <taxon>Cystobacterineae</taxon>
        <taxon>Myxococcaceae</taxon>
        <taxon>Myxococcus</taxon>
    </lineage>
</organism>
<evidence type="ECO:0000313" key="2">
    <source>
        <dbReference type="Proteomes" id="UP000183760"/>
    </source>
</evidence>
<name>A0ABY1CPT8_MYXFU</name>
<keyword evidence="2" id="KW-1185">Reference proteome</keyword>
<reference evidence="1 2" key="1">
    <citation type="submission" date="2016-10" db="EMBL/GenBank/DDBJ databases">
        <authorList>
            <person name="Varghese N."/>
            <person name="Submissions S."/>
        </authorList>
    </citation>
    <scope>NUCLEOTIDE SEQUENCE [LARGE SCALE GENOMIC DNA]</scope>
    <source>
        <strain evidence="1 2">DSM 16525</strain>
    </source>
</reference>
<dbReference type="Proteomes" id="UP000183760">
    <property type="component" value="Unassembled WGS sequence"/>
</dbReference>
<accession>A0ABY1CPT8</accession>